<dbReference type="AlphaFoldDB" id="A0A382NI00"/>
<accession>A0A382NI00</accession>
<gene>
    <name evidence="1" type="ORF">METZ01_LOCUS313154</name>
</gene>
<dbReference type="EMBL" id="UINC01100327">
    <property type="protein sequence ID" value="SVC60300.1"/>
    <property type="molecule type" value="Genomic_DNA"/>
</dbReference>
<name>A0A382NI00_9ZZZZ</name>
<sequence>MFQQVHDFQEENKSVSKVLADLGDSDYELVTQFKDWT</sequence>
<protein>
    <submittedName>
        <fullName evidence="1">Uncharacterized protein</fullName>
    </submittedName>
</protein>
<feature type="non-terminal residue" evidence="1">
    <location>
        <position position="37"/>
    </location>
</feature>
<reference evidence="1" key="1">
    <citation type="submission" date="2018-05" db="EMBL/GenBank/DDBJ databases">
        <authorList>
            <person name="Lanie J.A."/>
            <person name="Ng W.-L."/>
            <person name="Kazmierczak K.M."/>
            <person name="Andrzejewski T.M."/>
            <person name="Davidsen T.M."/>
            <person name="Wayne K.J."/>
            <person name="Tettelin H."/>
            <person name="Glass J.I."/>
            <person name="Rusch D."/>
            <person name="Podicherti R."/>
            <person name="Tsui H.-C.T."/>
            <person name="Winkler M.E."/>
        </authorList>
    </citation>
    <scope>NUCLEOTIDE SEQUENCE</scope>
</reference>
<evidence type="ECO:0000313" key="1">
    <source>
        <dbReference type="EMBL" id="SVC60300.1"/>
    </source>
</evidence>
<organism evidence="1">
    <name type="scientific">marine metagenome</name>
    <dbReference type="NCBI Taxonomy" id="408172"/>
    <lineage>
        <taxon>unclassified sequences</taxon>
        <taxon>metagenomes</taxon>
        <taxon>ecological metagenomes</taxon>
    </lineage>
</organism>
<proteinExistence type="predicted"/>